<evidence type="ECO:0000313" key="5">
    <source>
        <dbReference type="RefSeq" id="XP_010412967.1"/>
    </source>
</evidence>
<dbReference type="PANTHER" id="PTHR47274">
    <property type="entry name" value="BTB/POZ DOMAIN CONTAINING PROTEIN, EXPRESSED-RELATED"/>
    <property type="match status" value="1"/>
</dbReference>
<proteinExistence type="predicted"/>
<accession>A0ABM0SLF9</accession>
<dbReference type="PANTHER" id="PTHR47274:SF3">
    <property type="entry name" value="BTB DOMAIN-CONTAINING PROTEIN"/>
    <property type="match status" value="1"/>
</dbReference>
<dbReference type="CDD" id="cd18186">
    <property type="entry name" value="BTB_POZ_ZBTB_KLHL-like"/>
    <property type="match status" value="1"/>
</dbReference>
<dbReference type="Pfam" id="PF00651">
    <property type="entry name" value="BTB"/>
    <property type="match status" value="1"/>
</dbReference>
<name>A0ABM0SLF9_CAMSA</name>
<evidence type="ECO:0000256" key="1">
    <source>
        <dbReference type="ARBA" id="ARBA00002668"/>
    </source>
</evidence>
<dbReference type="RefSeq" id="XP_010412967.1">
    <property type="nucleotide sequence ID" value="XM_010414665.1"/>
</dbReference>
<dbReference type="InterPro" id="IPR011333">
    <property type="entry name" value="SKP1/BTB/POZ_sf"/>
</dbReference>
<dbReference type="Gene3D" id="3.30.710.10">
    <property type="entry name" value="Potassium Channel Kv1.1, Chain A"/>
    <property type="match status" value="1"/>
</dbReference>
<protein>
    <submittedName>
        <fullName evidence="5">BTB/POZ domain-containing protein At2g40450</fullName>
    </submittedName>
</protein>
<dbReference type="PROSITE" id="PS50097">
    <property type="entry name" value="BTB"/>
    <property type="match status" value="1"/>
</dbReference>
<evidence type="ECO:0000313" key="4">
    <source>
        <dbReference type="Proteomes" id="UP000694864"/>
    </source>
</evidence>
<comment type="function">
    <text evidence="1">May act as a substrate-specific adapter of an E3 ubiquitin-protein ligase complex (CUL3-RBX1-BTB) which mediates the ubiquitination and subsequent proteasomal degradation of target proteins.</text>
</comment>
<dbReference type="InterPro" id="IPR044784">
    <property type="entry name" value="At1g01640-like"/>
</dbReference>
<dbReference type="Proteomes" id="UP000694864">
    <property type="component" value="Chromosome 6"/>
</dbReference>
<feature type="domain" description="BTB" evidence="3">
    <location>
        <begin position="24"/>
        <end position="91"/>
    </location>
</feature>
<dbReference type="Gene3D" id="1.25.40.420">
    <property type="match status" value="1"/>
</dbReference>
<dbReference type="InterPro" id="IPR000210">
    <property type="entry name" value="BTB/POZ_dom"/>
</dbReference>
<reference evidence="4" key="1">
    <citation type="journal article" date="2014" name="Nat. Commun.">
        <title>The emerging biofuel crop Camelina sativa retains a highly undifferentiated hexaploid genome structure.</title>
        <authorList>
            <person name="Kagale S."/>
            <person name="Koh C."/>
            <person name="Nixon J."/>
            <person name="Bollina V."/>
            <person name="Clarke W.E."/>
            <person name="Tuteja R."/>
            <person name="Spillane C."/>
            <person name="Robinson S.J."/>
            <person name="Links M.G."/>
            <person name="Clarke C."/>
            <person name="Higgins E.E."/>
            <person name="Huebert T."/>
            <person name="Sharpe A.G."/>
            <person name="Parkin I.A."/>
        </authorList>
    </citation>
    <scope>NUCLEOTIDE SEQUENCE [LARGE SCALE GENOMIC DNA]</scope>
    <source>
        <strain evidence="4">cv. DH55</strain>
    </source>
</reference>
<gene>
    <name evidence="5" type="primary">LOC104699346</name>
</gene>
<sequence>MAKASNEDGFLNGFRKLLTEQWQSDVQLRAGDSDDASTTIFAHKLVGNTRSEVFKKMLEPDEIKASAKLETITLPEMKHEELEAFVDFIYSVDGSSSSSASLKKHARSLYLAADKYEIPHLRDLCRTELVSTLNSSNALSILELAQIPFDIVLHKSAFTSIQTHLNVIANSDEFKLFVVNHPNLTVEIMKASLTRATTNNRCHCYYCG</sequence>
<dbReference type="GeneID" id="104699346"/>
<evidence type="ECO:0000259" key="3">
    <source>
        <dbReference type="PROSITE" id="PS50097"/>
    </source>
</evidence>
<organism evidence="4 5">
    <name type="scientific">Camelina sativa</name>
    <name type="common">False flax</name>
    <name type="synonym">Myagrum sativum</name>
    <dbReference type="NCBI Taxonomy" id="90675"/>
    <lineage>
        <taxon>Eukaryota</taxon>
        <taxon>Viridiplantae</taxon>
        <taxon>Streptophyta</taxon>
        <taxon>Embryophyta</taxon>
        <taxon>Tracheophyta</taxon>
        <taxon>Spermatophyta</taxon>
        <taxon>Magnoliopsida</taxon>
        <taxon>eudicotyledons</taxon>
        <taxon>Gunneridae</taxon>
        <taxon>Pentapetalae</taxon>
        <taxon>rosids</taxon>
        <taxon>malvids</taxon>
        <taxon>Brassicales</taxon>
        <taxon>Brassicaceae</taxon>
        <taxon>Camelineae</taxon>
        <taxon>Camelina</taxon>
    </lineage>
</organism>
<dbReference type="SMART" id="SM00225">
    <property type="entry name" value="BTB"/>
    <property type="match status" value="1"/>
</dbReference>
<comment type="pathway">
    <text evidence="2">Protein modification; protein ubiquitination.</text>
</comment>
<dbReference type="SUPFAM" id="SSF54695">
    <property type="entry name" value="POZ domain"/>
    <property type="match status" value="1"/>
</dbReference>
<evidence type="ECO:0000256" key="2">
    <source>
        <dbReference type="ARBA" id="ARBA00004906"/>
    </source>
</evidence>
<keyword evidence="4" id="KW-1185">Reference proteome</keyword>
<reference evidence="5" key="2">
    <citation type="submission" date="2025-08" db="UniProtKB">
        <authorList>
            <consortium name="RefSeq"/>
        </authorList>
    </citation>
    <scope>IDENTIFICATION</scope>
    <source>
        <tissue evidence="5">Leaf</tissue>
    </source>
</reference>